<keyword evidence="2" id="KW-0812">Transmembrane</keyword>
<organism evidence="3 4">
    <name type="scientific">Sphingobium lignivorans</name>
    <dbReference type="NCBI Taxonomy" id="2735886"/>
    <lineage>
        <taxon>Bacteria</taxon>
        <taxon>Pseudomonadati</taxon>
        <taxon>Pseudomonadota</taxon>
        <taxon>Alphaproteobacteria</taxon>
        <taxon>Sphingomonadales</taxon>
        <taxon>Sphingomonadaceae</taxon>
        <taxon>Sphingobium</taxon>
    </lineage>
</organism>
<reference evidence="3 4" key="1">
    <citation type="submission" date="2020-08" db="EMBL/GenBank/DDBJ databases">
        <title>Exploring microbial biodiversity for novel pathways involved in the catabolism of aromatic compounds derived from lignin.</title>
        <authorList>
            <person name="Elkins J."/>
        </authorList>
    </citation>
    <scope>NUCLEOTIDE SEQUENCE [LARGE SCALE GENOMIC DNA]</scope>
    <source>
        <strain evidence="3 4">B1D3A</strain>
    </source>
</reference>
<accession>A0ABR6NH99</accession>
<sequence>MTEQSKEAGAAAAPSPAEANGTEPLTANKAFWMSIGVGSAALVAALMYATKRPKRRR</sequence>
<feature type="transmembrane region" description="Helical" evidence="2">
    <location>
        <begin position="30"/>
        <end position="49"/>
    </location>
</feature>
<protein>
    <recommendedName>
        <fullName evidence="5">LPXTG cell wall anchor domain-containing protein</fullName>
    </recommendedName>
</protein>
<feature type="region of interest" description="Disordered" evidence="1">
    <location>
        <begin position="1"/>
        <end position="23"/>
    </location>
</feature>
<evidence type="ECO:0000256" key="2">
    <source>
        <dbReference type="SAM" id="Phobius"/>
    </source>
</evidence>
<gene>
    <name evidence="3" type="ORF">HNP60_001543</name>
</gene>
<comment type="caution">
    <text evidence="3">The sequence shown here is derived from an EMBL/GenBank/DDBJ whole genome shotgun (WGS) entry which is preliminary data.</text>
</comment>
<dbReference type="EMBL" id="JACHKA010000001">
    <property type="protein sequence ID" value="MBB5985569.1"/>
    <property type="molecule type" value="Genomic_DNA"/>
</dbReference>
<evidence type="ECO:0000313" key="4">
    <source>
        <dbReference type="Proteomes" id="UP001138540"/>
    </source>
</evidence>
<keyword evidence="2" id="KW-1133">Transmembrane helix</keyword>
<keyword evidence="2" id="KW-0472">Membrane</keyword>
<proteinExistence type="predicted"/>
<dbReference type="Proteomes" id="UP001138540">
    <property type="component" value="Unassembled WGS sequence"/>
</dbReference>
<feature type="compositionally biased region" description="Low complexity" evidence="1">
    <location>
        <begin position="7"/>
        <end position="19"/>
    </location>
</feature>
<dbReference type="RefSeq" id="WP_014075840.1">
    <property type="nucleotide sequence ID" value="NZ_JACHKA010000001.1"/>
</dbReference>
<name>A0ABR6NH99_9SPHN</name>
<evidence type="ECO:0000256" key="1">
    <source>
        <dbReference type="SAM" id="MobiDB-lite"/>
    </source>
</evidence>
<keyword evidence="4" id="KW-1185">Reference proteome</keyword>
<evidence type="ECO:0000313" key="3">
    <source>
        <dbReference type="EMBL" id="MBB5985569.1"/>
    </source>
</evidence>
<evidence type="ECO:0008006" key="5">
    <source>
        <dbReference type="Google" id="ProtNLM"/>
    </source>
</evidence>